<evidence type="ECO:0000313" key="1">
    <source>
        <dbReference type="EMBL" id="QBG36400.1"/>
    </source>
</evidence>
<dbReference type="OrthoDB" id="9804551at2"/>
<dbReference type="InterPro" id="IPR036736">
    <property type="entry name" value="ACP-like_sf"/>
</dbReference>
<accession>A0A4V0ZG83</accession>
<evidence type="ECO:0000313" key="2">
    <source>
        <dbReference type="Proteomes" id="UP000290244"/>
    </source>
</evidence>
<dbReference type="KEGG" id="lsd:EMK97_12070"/>
<dbReference type="RefSeq" id="WP_130602516.1">
    <property type="nucleotide sequence ID" value="NZ_CP034759.1"/>
</dbReference>
<keyword evidence="2" id="KW-1185">Reference proteome</keyword>
<dbReference type="SUPFAM" id="SSF47336">
    <property type="entry name" value="ACP-like"/>
    <property type="match status" value="1"/>
</dbReference>
<sequence>MPVYQTVLEFIQSKSNSANVNVTDKLLNNIKSFDFMMLIIELEQKYNIELPFEQAAADNLSQINHFIHWVEQHYENQRTCHG</sequence>
<organism evidence="1 2">
    <name type="scientific">Litorilituus sediminis</name>
    <dbReference type="NCBI Taxonomy" id="718192"/>
    <lineage>
        <taxon>Bacteria</taxon>
        <taxon>Pseudomonadati</taxon>
        <taxon>Pseudomonadota</taxon>
        <taxon>Gammaproteobacteria</taxon>
        <taxon>Alteromonadales</taxon>
        <taxon>Colwelliaceae</taxon>
        <taxon>Litorilituus</taxon>
    </lineage>
</organism>
<reference evidence="1 2" key="1">
    <citation type="submission" date="2018-12" db="EMBL/GenBank/DDBJ databases">
        <title>Complete genome of Litorilituus sediminis.</title>
        <authorList>
            <person name="Liu A."/>
            <person name="Rong J."/>
        </authorList>
    </citation>
    <scope>NUCLEOTIDE SEQUENCE [LARGE SCALE GENOMIC DNA]</scope>
    <source>
        <strain evidence="1 2">JCM 17549</strain>
    </source>
</reference>
<proteinExistence type="predicted"/>
<dbReference type="AlphaFoldDB" id="A0A4V0ZG83"/>
<dbReference type="Proteomes" id="UP000290244">
    <property type="component" value="Chromosome"/>
</dbReference>
<dbReference type="Gene3D" id="1.10.1200.10">
    <property type="entry name" value="ACP-like"/>
    <property type="match status" value="1"/>
</dbReference>
<protein>
    <submittedName>
        <fullName evidence="1">Acyl carrier protein</fullName>
    </submittedName>
</protein>
<name>A0A4V0ZG83_9GAMM</name>
<dbReference type="EMBL" id="CP034759">
    <property type="protein sequence ID" value="QBG36400.1"/>
    <property type="molecule type" value="Genomic_DNA"/>
</dbReference>
<gene>
    <name evidence="1" type="ORF">EMK97_12070</name>
</gene>